<dbReference type="AlphaFoldDB" id="A0A4Y2DL31"/>
<sequence length="87" mass="10283">MWIQISKDFRSQRKKLKLLNYLSTSIKGTRYCRDYTFEVLHCEDKAPTVCQLTDAEICSMVLMNSKAFSEKKHKRKIKCQLTASWKC</sequence>
<accession>A0A4Y2DL31</accession>
<protein>
    <submittedName>
        <fullName evidence="1">Uncharacterized protein</fullName>
    </submittedName>
</protein>
<dbReference type="EMBL" id="BGPR01000378">
    <property type="protein sequence ID" value="GBM16706.1"/>
    <property type="molecule type" value="Genomic_DNA"/>
</dbReference>
<reference evidence="1 2" key="1">
    <citation type="journal article" date="2019" name="Sci. Rep.">
        <title>Orb-weaving spider Araneus ventricosus genome elucidates the spidroin gene catalogue.</title>
        <authorList>
            <person name="Kono N."/>
            <person name="Nakamura H."/>
            <person name="Ohtoshi R."/>
            <person name="Moran D.A.P."/>
            <person name="Shinohara A."/>
            <person name="Yoshida Y."/>
            <person name="Fujiwara M."/>
            <person name="Mori M."/>
            <person name="Tomita M."/>
            <person name="Arakawa K."/>
        </authorList>
    </citation>
    <scope>NUCLEOTIDE SEQUENCE [LARGE SCALE GENOMIC DNA]</scope>
</reference>
<comment type="caution">
    <text evidence="1">The sequence shown here is derived from an EMBL/GenBank/DDBJ whole genome shotgun (WGS) entry which is preliminary data.</text>
</comment>
<evidence type="ECO:0000313" key="1">
    <source>
        <dbReference type="EMBL" id="GBM16706.1"/>
    </source>
</evidence>
<dbReference type="Proteomes" id="UP000499080">
    <property type="component" value="Unassembled WGS sequence"/>
</dbReference>
<evidence type="ECO:0000313" key="2">
    <source>
        <dbReference type="Proteomes" id="UP000499080"/>
    </source>
</evidence>
<keyword evidence="2" id="KW-1185">Reference proteome</keyword>
<proteinExistence type="predicted"/>
<name>A0A4Y2DL31_ARAVE</name>
<organism evidence="1 2">
    <name type="scientific">Araneus ventricosus</name>
    <name type="common">Orbweaver spider</name>
    <name type="synonym">Epeira ventricosa</name>
    <dbReference type="NCBI Taxonomy" id="182803"/>
    <lineage>
        <taxon>Eukaryota</taxon>
        <taxon>Metazoa</taxon>
        <taxon>Ecdysozoa</taxon>
        <taxon>Arthropoda</taxon>
        <taxon>Chelicerata</taxon>
        <taxon>Arachnida</taxon>
        <taxon>Araneae</taxon>
        <taxon>Araneomorphae</taxon>
        <taxon>Entelegynae</taxon>
        <taxon>Araneoidea</taxon>
        <taxon>Araneidae</taxon>
        <taxon>Araneus</taxon>
    </lineage>
</organism>
<dbReference type="OrthoDB" id="6471544at2759"/>
<gene>
    <name evidence="1" type="ORF">AVEN_217972_1</name>
</gene>